<reference evidence="6 7" key="1">
    <citation type="submission" date="2010-07" db="EMBL/GenBank/DDBJ databases">
        <title>The draft genome of Paenibacillus curdlanolyticus YK9.</title>
        <authorList>
            <consortium name="US DOE Joint Genome Institute (JGI-PGF)"/>
            <person name="Lucas S."/>
            <person name="Copeland A."/>
            <person name="Lapidus A."/>
            <person name="Cheng J.-F."/>
            <person name="Bruce D."/>
            <person name="Goodwin L."/>
            <person name="Pitluck S."/>
            <person name="Land M.L."/>
            <person name="Hauser L."/>
            <person name="Chang Y.-J."/>
            <person name="Jeffries C."/>
            <person name="Anderson I.J."/>
            <person name="Johnson E."/>
            <person name="Loganathan U."/>
            <person name="Mulhopadhyay B."/>
            <person name="Kyrpides N."/>
            <person name="Woyke T.J."/>
        </authorList>
    </citation>
    <scope>NUCLEOTIDE SEQUENCE [LARGE SCALE GENOMIC DNA]</scope>
    <source>
        <strain evidence="6 7">YK9</strain>
    </source>
</reference>
<evidence type="ECO:0000256" key="2">
    <source>
        <dbReference type="ARBA" id="ARBA00023125"/>
    </source>
</evidence>
<dbReference type="PANTHER" id="PTHR30055">
    <property type="entry name" value="HTH-TYPE TRANSCRIPTIONAL REGULATOR RUTR"/>
    <property type="match status" value="1"/>
</dbReference>
<dbReference type="PROSITE" id="PS50977">
    <property type="entry name" value="HTH_TETR_2"/>
    <property type="match status" value="1"/>
</dbReference>
<name>E0IBD7_9BACL</name>
<dbReference type="STRING" id="717606.PaecuDRAFT_2976"/>
<protein>
    <submittedName>
        <fullName evidence="6">Transcriptional regulator, TetR family</fullName>
    </submittedName>
</protein>
<dbReference type="GO" id="GO:0003700">
    <property type="term" value="F:DNA-binding transcription factor activity"/>
    <property type="evidence" value="ECO:0007669"/>
    <property type="project" value="TreeGrafter"/>
</dbReference>
<keyword evidence="1" id="KW-0805">Transcription regulation</keyword>
<dbReference type="InterPro" id="IPR050109">
    <property type="entry name" value="HTH-type_TetR-like_transc_reg"/>
</dbReference>
<sequence length="216" mass="24703">MDPRARYEKEIQTTRHNRTRHIIEAAERVFTIKGIENTTMQDVAREANLGVATVFRFFPRKDKLIVAVVTSNLQQVLHAFQSIAAMSVSCLDKIELLFDHSISLLHNQDSSNVKLMENFENYAAHYTEPLEDIEAFNAVYREISSVFSSVITQGVQDGSIRPDLPIPETLTTVMNTFSMFARKLSLQKNILLFEQDVPPENQLAILKQILMSYLRN</sequence>
<evidence type="ECO:0000256" key="4">
    <source>
        <dbReference type="PROSITE-ProRule" id="PRU00335"/>
    </source>
</evidence>
<accession>E0IBD7</accession>
<dbReference type="InterPro" id="IPR009057">
    <property type="entry name" value="Homeodomain-like_sf"/>
</dbReference>
<keyword evidence="3" id="KW-0804">Transcription</keyword>
<feature type="domain" description="HTH tetR-type" evidence="5">
    <location>
        <begin position="16"/>
        <end position="76"/>
    </location>
</feature>
<dbReference type="SUPFAM" id="SSF46689">
    <property type="entry name" value="Homeodomain-like"/>
    <property type="match status" value="1"/>
</dbReference>
<evidence type="ECO:0000259" key="5">
    <source>
        <dbReference type="PROSITE" id="PS50977"/>
    </source>
</evidence>
<keyword evidence="7" id="KW-1185">Reference proteome</keyword>
<proteinExistence type="predicted"/>
<gene>
    <name evidence="6" type="ORF">PaecuDRAFT_2976</name>
</gene>
<dbReference type="RefSeq" id="WP_006038964.1">
    <property type="nucleotide sequence ID" value="NZ_AEDD01000008.1"/>
</dbReference>
<dbReference type="GO" id="GO:0000976">
    <property type="term" value="F:transcription cis-regulatory region binding"/>
    <property type="evidence" value="ECO:0007669"/>
    <property type="project" value="TreeGrafter"/>
</dbReference>
<dbReference type="SUPFAM" id="SSF48498">
    <property type="entry name" value="Tetracyclin repressor-like, C-terminal domain"/>
    <property type="match status" value="1"/>
</dbReference>
<dbReference type="Proteomes" id="UP000005387">
    <property type="component" value="Unassembled WGS sequence"/>
</dbReference>
<dbReference type="InterPro" id="IPR001647">
    <property type="entry name" value="HTH_TetR"/>
</dbReference>
<dbReference type="Pfam" id="PF00440">
    <property type="entry name" value="TetR_N"/>
    <property type="match status" value="1"/>
</dbReference>
<dbReference type="AlphaFoldDB" id="E0IBD7"/>
<dbReference type="PANTHER" id="PTHR30055:SF234">
    <property type="entry name" value="HTH-TYPE TRANSCRIPTIONAL REGULATOR BETI"/>
    <property type="match status" value="1"/>
</dbReference>
<keyword evidence="2 4" id="KW-0238">DNA-binding</keyword>
<dbReference type="EMBL" id="AEDD01000008">
    <property type="protein sequence ID" value="EFM10017.1"/>
    <property type="molecule type" value="Genomic_DNA"/>
</dbReference>
<evidence type="ECO:0000256" key="3">
    <source>
        <dbReference type="ARBA" id="ARBA00023163"/>
    </source>
</evidence>
<dbReference type="PRINTS" id="PR00455">
    <property type="entry name" value="HTHTETR"/>
</dbReference>
<dbReference type="eggNOG" id="COG1309">
    <property type="taxonomic scope" value="Bacteria"/>
</dbReference>
<evidence type="ECO:0000313" key="6">
    <source>
        <dbReference type="EMBL" id="EFM10017.1"/>
    </source>
</evidence>
<dbReference type="InterPro" id="IPR036271">
    <property type="entry name" value="Tet_transcr_reg_TetR-rel_C_sf"/>
</dbReference>
<dbReference type="Gene3D" id="1.10.357.10">
    <property type="entry name" value="Tetracycline Repressor, domain 2"/>
    <property type="match status" value="1"/>
</dbReference>
<dbReference type="OrthoDB" id="2388018at2"/>
<organism evidence="6 7">
    <name type="scientific">Paenibacillus curdlanolyticus YK9</name>
    <dbReference type="NCBI Taxonomy" id="717606"/>
    <lineage>
        <taxon>Bacteria</taxon>
        <taxon>Bacillati</taxon>
        <taxon>Bacillota</taxon>
        <taxon>Bacilli</taxon>
        <taxon>Bacillales</taxon>
        <taxon>Paenibacillaceae</taxon>
        <taxon>Paenibacillus</taxon>
    </lineage>
</organism>
<evidence type="ECO:0000313" key="7">
    <source>
        <dbReference type="Proteomes" id="UP000005387"/>
    </source>
</evidence>
<feature type="DNA-binding region" description="H-T-H motif" evidence="4">
    <location>
        <begin position="39"/>
        <end position="58"/>
    </location>
</feature>
<evidence type="ECO:0000256" key="1">
    <source>
        <dbReference type="ARBA" id="ARBA00023015"/>
    </source>
</evidence>